<reference evidence="2" key="1">
    <citation type="submission" date="2022-03" db="EMBL/GenBank/DDBJ databases">
        <title>Cryobacterium sp. nov. strain ZS14-85, isolated from Antarctic soil.</title>
        <authorList>
            <person name="Li J."/>
            <person name="Niu G."/>
        </authorList>
    </citation>
    <scope>NUCLEOTIDE SEQUENCE</scope>
    <source>
        <strain evidence="2">ZS14-85</strain>
    </source>
</reference>
<dbReference type="AlphaFoldDB" id="A0AA41QT66"/>
<evidence type="ECO:0000313" key="2">
    <source>
        <dbReference type="EMBL" id="MCI4656733.1"/>
    </source>
</evidence>
<evidence type="ECO:0000313" key="3">
    <source>
        <dbReference type="Proteomes" id="UP001165341"/>
    </source>
</evidence>
<dbReference type="CDD" id="cd10439">
    <property type="entry name" value="GIY-YIG_COG3410"/>
    <property type="match status" value="1"/>
</dbReference>
<accession>A0AA41QT66</accession>
<dbReference type="InterPro" id="IPR027417">
    <property type="entry name" value="P-loop_NTPase"/>
</dbReference>
<keyword evidence="3" id="KW-1185">Reference proteome</keyword>
<dbReference type="RefSeq" id="WP_243010820.1">
    <property type="nucleotide sequence ID" value="NZ_JALGAR010000001.1"/>
</dbReference>
<proteinExistence type="predicted"/>
<organism evidence="2 3">
    <name type="scientific">Cryobacterium zhongshanensis</name>
    <dbReference type="NCBI Taxonomy" id="2928153"/>
    <lineage>
        <taxon>Bacteria</taxon>
        <taxon>Bacillati</taxon>
        <taxon>Actinomycetota</taxon>
        <taxon>Actinomycetes</taxon>
        <taxon>Micrococcales</taxon>
        <taxon>Microbacteriaceae</taxon>
        <taxon>Cryobacterium</taxon>
    </lineage>
</organism>
<dbReference type="EMBL" id="JALGAR010000001">
    <property type="protein sequence ID" value="MCI4656733.1"/>
    <property type="molecule type" value="Genomic_DNA"/>
</dbReference>
<dbReference type="SUPFAM" id="SSF52540">
    <property type="entry name" value="P-loop containing nucleoside triphosphate hydrolases"/>
    <property type="match status" value="1"/>
</dbReference>
<feature type="domain" description="GIY-YIG" evidence="1">
    <location>
        <begin position="28"/>
        <end position="112"/>
    </location>
</feature>
<gene>
    <name evidence="2" type="ORF">MQH31_02755</name>
</gene>
<protein>
    <submittedName>
        <fullName evidence="2">DUF2075 domain-containing protein</fullName>
    </submittedName>
</protein>
<sequence>MTPFEIERLEFTPEAVKTWAPHDHRNTNWPVVYVLDDAESGRHRARGGAFNEVYVGESRNAAARMRQHFDSPRKQNLKSIRVIVDETFNKSVCLDLESYLIRLLAGDGLYRVLNGNDGITQSDYYDRDRYQETFREVFEQLRSDGVFTRSIPEIENSDLFKLSPFKALSQDQAIAVEDILEGLFHDLDSGSSSTSVIQGDPGTGKTVVAIYLIKLLMDIATTGPAEDLDRDSLFSEFFTEGFRELLTDIRIGFVIPQQSLRTSIKKVFVKTPGLSPDMVLTPFDVGLADEDFDLLIVDEAHRLNQRANQPSGVQNQNFKLITGRLFGSDDTTKTQLDWIRAKSTHQIFLLDAAQSVRPADVPPELLDALVRGAKESKRHYPLLSQMRVQSGSDYVGYVRRMLGTAPTTSGASAQGEAEPPIREDFDGYDLRMFDSISAMHEEIRRKDASVGLSRLVAGYAWEWKTKNDKAAFDIEIEGYGLRWNSTQTDWIASSNALEEVGSIHTVQGYDLNYAGVIIGEDLRYDPIEGRLFVDRASYFDKKGKENNSQLGRIYSDDDLLRFISNIYAVLLTRGIRGTYVYVCDPDLRVYLQQFLPSNT</sequence>
<dbReference type="Pfam" id="PF09848">
    <property type="entry name" value="SLFN-g3_helicase"/>
    <property type="match status" value="1"/>
</dbReference>
<dbReference type="InterPro" id="IPR000305">
    <property type="entry name" value="GIY-YIG_endonuc"/>
</dbReference>
<comment type="caution">
    <text evidence="2">The sequence shown here is derived from an EMBL/GenBank/DDBJ whole genome shotgun (WGS) entry which is preliminary data.</text>
</comment>
<dbReference type="Gene3D" id="3.40.50.300">
    <property type="entry name" value="P-loop containing nucleotide triphosphate hydrolases"/>
    <property type="match status" value="1"/>
</dbReference>
<evidence type="ECO:0000259" key="1">
    <source>
        <dbReference type="PROSITE" id="PS50164"/>
    </source>
</evidence>
<dbReference type="Proteomes" id="UP001165341">
    <property type="component" value="Unassembled WGS sequence"/>
</dbReference>
<name>A0AA41QT66_9MICO</name>
<dbReference type="InterPro" id="IPR018647">
    <property type="entry name" value="SLFN_3-like_DNA/RNA_helicase"/>
</dbReference>
<dbReference type="PROSITE" id="PS50164">
    <property type="entry name" value="GIY_YIG"/>
    <property type="match status" value="1"/>
</dbReference>